<evidence type="ECO:0000313" key="15">
    <source>
        <dbReference type="EMBL" id="KAK9743009.1"/>
    </source>
</evidence>
<reference evidence="15 16" key="1">
    <citation type="submission" date="2024-03" db="EMBL/GenBank/DDBJ databases">
        <title>WGS assembly of Saponaria officinalis var. Norfolk2.</title>
        <authorList>
            <person name="Jenkins J."/>
            <person name="Shu S."/>
            <person name="Grimwood J."/>
            <person name="Barry K."/>
            <person name="Goodstein D."/>
            <person name="Schmutz J."/>
            <person name="Leebens-Mack J."/>
            <person name="Osbourn A."/>
        </authorList>
    </citation>
    <scope>NUCLEOTIDE SEQUENCE [LARGE SCALE GENOMIC DNA]</scope>
    <source>
        <strain evidence="16">cv. Norfolk2</strain>
        <strain evidence="15">JIC</strain>
        <tissue evidence="15">Leaf</tissue>
    </source>
</reference>
<dbReference type="PROSITE" id="PS51698">
    <property type="entry name" value="U_BOX"/>
    <property type="match status" value="1"/>
</dbReference>
<dbReference type="SMART" id="SM00220">
    <property type="entry name" value="S_TKc"/>
    <property type="match status" value="1"/>
</dbReference>
<dbReference type="Proteomes" id="UP001443914">
    <property type="component" value="Unassembled WGS sequence"/>
</dbReference>
<feature type="coiled-coil region" evidence="12">
    <location>
        <begin position="403"/>
        <end position="444"/>
    </location>
</feature>
<evidence type="ECO:0000259" key="13">
    <source>
        <dbReference type="PROSITE" id="PS50011"/>
    </source>
</evidence>
<comment type="caution">
    <text evidence="15">The sequence shown here is derived from an EMBL/GenBank/DDBJ whole genome shotgun (WGS) entry which is preliminary data.</text>
</comment>
<evidence type="ECO:0000256" key="11">
    <source>
        <dbReference type="PROSITE-ProRule" id="PRU10141"/>
    </source>
</evidence>
<evidence type="ECO:0000256" key="6">
    <source>
        <dbReference type="ARBA" id="ARBA00022679"/>
    </source>
</evidence>
<evidence type="ECO:0000256" key="9">
    <source>
        <dbReference type="ARBA" id="ARBA00022786"/>
    </source>
</evidence>
<dbReference type="SUPFAM" id="SSF56112">
    <property type="entry name" value="Protein kinase-like (PK-like)"/>
    <property type="match status" value="1"/>
</dbReference>
<dbReference type="GO" id="GO:0016567">
    <property type="term" value="P:protein ubiquitination"/>
    <property type="evidence" value="ECO:0007669"/>
    <property type="project" value="InterPro"/>
</dbReference>
<dbReference type="Pfam" id="PF04564">
    <property type="entry name" value="U-box"/>
    <property type="match status" value="1"/>
</dbReference>
<keyword evidence="16" id="KW-1185">Reference proteome</keyword>
<feature type="binding site" evidence="11">
    <location>
        <position position="500"/>
    </location>
    <ligand>
        <name>ATP</name>
        <dbReference type="ChEBI" id="CHEBI:30616"/>
    </ligand>
</feature>
<dbReference type="PROSITE" id="PS00108">
    <property type="entry name" value="PROTEIN_KINASE_ST"/>
    <property type="match status" value="1"/>
</dbReference>
<accession>A0AAW1MBA8</accession>
<dbReference type="InterPro" id="IPR013083">
    <property type="entry name" value="Znf_RING/FYVE/PHD"/>
</dbReference>
<dbReference type="PANTHER" id="PTHR45647:SF100">
    <property type="entry name" value="U-BOX DOMAIN-CONTAINING PROTEIN 33"/>
    <property type="match status" value="1"/>
</dbReference>
<dbReference type="PROSITE" id="PS00107">
    <property type="entry name" value="PROTEIN_KINASE_ATP"/>
    <property type="match status" value="1"/>
</dbReference>
<keyword evidence="5" id="KW-0723">Serine/threonine-protein kinase</keyword>
<evidence type="ECO:0000256" key="5">
    <source>
        <dbReference type="ARBA" id="ARBA00022527"/>
    </source>
</evidence>
<dbReference type="InterPro" id="IPR051348">
    <property type="entry name" value="U-box_ubiquitin_ligases"/>
</dbReference>
<feature type="domain" description="U-box" evidence="14">
    <location>
        <begin position="758"/>
        <end position="829"/>
    </location>
</feature>
<evidence type="ECO:0000256" key="7">
    <source>
        <dbReference type="ARBA" id="ARBA00022741"/>
    </source>
</evidence>
<keyword evidence="8" id="KW-0418">Kinase</keyword>
<dbReference type="SMART" id="SM00504">
    <property type="entry name" value="Ubox"/>
    <property type="match status" value="1"/>
</dbReference>
<keyword evidence="6" id="KW-0808">Transferase</keyword>
<dbReference type="EC" id="2.3.2.27" evidence="4"/>
<protein>
    <recommendedName>
        <fullName evidence="4">RING-type E3 ubiquitin transferase</fullName>
        <ecNumber evidence="4">2.3.2.27</ecNumber>
    </recommendedName>
</protein>
<evidence type="ECO:0000256" key="12">
    <source>
        <dbReference type="SAM" id="Coils"/>
    </source>
</evidence>
<dbReference type="Gene3D" id="3.40.50.620">
    <property type="entry name" value="HUPs"/>
    <property type="match status" value="1"/>
</dbReference>
<evidence type="ECO:0000256" key="3">
    <source>
        <dbReference type="ARBA" id="ARBA00004906"/>
    </source>
</evidence>
<keyword evidence="12" id="KW-0175">Coiled coil</keyword>
<dbReference type="Pfam" id="PF00069">
    <property type="entry name" value="Pkinase"/>
    <property type="match status" value="1"/>
</dbReference>
<dbReference type="GO" id="GO:0061630">
    <property type="term" value="F:ubiquitin protein ligase activity"/>
    <property type="evidence" value="ECO:0007669"/>
    <property type="project" value="UniProtKB-EC"/>
</dbReference>
<dbReference type="InterPro" id="IPR008271">
    <property type="entry name" value="Ser/Thr_kinase_AS"/>
</dbReference>
<dbReference type="Gene3D" id="3.30.40.10">
    <property type="entry name" value="Zinc/RING finger domain, C3HC4 (zinc finger)"/>
    <property type="match status" value="1"/>
</dbReference>
<evidence type="ECO:0000256" key="2">
    <source>
        <dbReference type="ARBA" id="ARBA00003861"/>
    </source>
</evidence>
<keyword evidence="7 11" id="KW-0547">Nucleotide-binding</keyword>
<evidence type="ECO:0000259" key="14">
    <source>
        <dbReference type="PROSITE" id="PS51698"/>
    </source>
</evidence>
<evidence type="ECO:0000256" key="4">
    <source>
        <dbReference type="ARBA" id="ARBA00012483"/>
    </source>
</evidence>
<gene>
    <name evidence="15" type="ORF">RND81_03G211100</name>
</gene>
<evidence type="ECO:0000256" key="10">
    <source>
        <dbReference type="ARBA" id="ARBA00022840"/>
    </source>
</evidence>
<evidence type="ECO:0000256" key="1">
    <source>
        <dbReference type="ARBA" id="ARBA00000900"/>
    </source>
</evidence>
<comment type="pathway">
    <text evidence="3">Protein modification; protein ubiquitination.</text>
</comment>
<dbReference type="PANTHER" id="PTHR45647">
    <property type="entry name" value="OS02G0152300 PROTEIN"/>
    <property type="match status" value="1"/>
</dbReference>
<comment type="catalytic activity">
    <reaction evidence="1">
        <text>S-ubiquitinyl-[E2 ubiquitin-conjugating enzyme]-L-cysteine + [acceptor protein]-L-lysine = [E2 ubiquitin-conjugating enzyme]-L-cysteine + N(6)-ubiquitinyl-[acceptor protein]-L-lysine.</text>
        <dbReference type="EC" id="2.3.2.27"/>
    </reaction>
</comment>
<dbReference type="EMBL" id="JBDFQZ010000003">
    <property type="protein sequence ID" value="KAK9743008.1"/>
    <property type="molecule type" value="Genomic_DNA"/>
</dbReference>
<dbReference type="SUPFAM" id="SSF57850">
    <property type="entry name" value="RING/U-box"/>
    <property type="match status" value="1"/>
</dbReference>
<dbReference type="FunFam" id="3.30.200.20:FF:000039">
    <property type="entry name" value="receptor-like protein kinase FERONIA"/>
    <property type="match status" value="1"/>
</dbReference>
<name>A0AAW1MBA8_SAPOF</name>
<dbReference type="Gene3D" id="1.10.510.10">
    <property type="entry name" value="Transferase(Phosphotransferase) domain 1"/>
    <property type="match status" value="1"/>
</dbReference>
<dbReference type="InterPro" id="IPR017441">
    <property type="entry name" value="Protein_kinase_ATP_BS"/>
</dbReference>
<proteinExistence type="predicted"/>
<organism evidence="15 16">
    <name type="scientific">Saponaria officinalis</name>
    <name type="common">Common soapwort</name>
    <name type="synonym">Lychnis saponaria</name>
    <dbReference type="NCBI Taxonomy" id="3572"/>
    <lineage>
        <taxon>Eukaryota</taxon>
        <taxon>Viridiplantae</taxon>
        <taxon>Streptophyta</taxon>
        <taxon>Embryophyta</taxon>
        <taxon>Tracheophyta</taxon>
        <taxon>Spermatophyta</taxon>
        <taxon>Magnoliopsida</taxon>
        <taxon>eudicotyledons</taxon>
        <taxon>Gunneridae</taxon>
        <taxon>Pentapetalae</taxon>
        <taxon>Caryophyllales</taxon>
        <taxon>Caryophyllaceae</taxon>
        <taxon>Caryophylleae</taxon>
        <taxon>Saponaria</taxon>
    </lineage>
</organism>
<feature type="domain" description="Protein kinase" evidence="13">
    <location>
        <begin position="473"/>
        <end position="742"/>
    </location>
</feature>
<dbReference type="EMBL" id="JBDFQZ010000003">
    <property type="protein sequence ID" value="KAK9743009.1"/>
    <property type="molecule type" value="Genomic_DNA"/>
</dbReference>
<dbReference type="AlphaFoldDB" id="A0AAW1MBA8"/>
<dbReference type="CDD" id="cd01989">
    <property type="entry name" value="USP_STK_Ubox_N"/>
    <property type="match status" value="1"/>
</dbReference>
<dbReference type="Gene3D" id="3.30.200.20">
    <property type="entry name" value="Phosphorylase Kinase, domain 1"/>
    <property type="match status" value="1"/>
</dbReference>
<feature type="coiled-coil region" evidence="12">
    <location>
        <begin position="302"/>
        <end position="374"/>
    </location>
</feature>
<dbReference type="InterPro" id="IPR011009">
    <property type="entry name" value="Kinase-like_dom_sf"/>
</dbReference>
<dbReference type="PROSITE" id="PS50011">
    <property type="entry name" value="PROTEIN_KINASE_DOM"/>
    <property type="match status" value="1"/>
</dbReference>
<evidence type="ECO:0000256" key="8">
    <source>
        <dbReference type="ARBA" id="ARBA00022777"/>
    </source>
</evidence>
<keyword evidence="10 11" id="KW-0067">ATP-binding</keyword>
<keyword evidence="9" id="KW-0833">Ubl conjugation pathway</keyword>
<dbReference type="InterPro" id="IPR014729">
    <property type="entry name" value="Rossmann-like_a/b/a_fold"/>
</dbReference>
<dbReference type="GO" id="GO:0005524">
    <property type="term" value="F:ATP binding"/>
    <property type="evidence" value="ECO:0007669"/>
    <property type="project" value="UniProtKB-UniRule"/>
</dbReference>
<dbReference type="InterPro" id="IPR003613">
    <property type="entry name" value="Ubox_domain"/>
</dbReference>
<dbReference type="InterPro" id="IPR000719">
    <property type="entry name" value="Prot_kinase_dom"/>
</dbReference>
<evidence type="ECO:0000313" key="16">
    <source>
        <dbReference type="Proteomes" id="UP001443914"/>
    </source>
</evidence>
<dbReference type="CDD" id="cd16655">
    <property type="entry name" value="RING-Ubox_WDSUB1-like"/>
    <property type="match status" value="1"/>
</dbReference>
<comment type="function">
    <text evidence="2">Functions as an E3 ubiquitin ligase.</text>
</comment>
<dbReference type="GO" id="GO:0004674">
    <property type="term" value="F:protein serine/threonine kinase activity"/>
    <property type="evidence" value="ECO:0007669"/>
    <property type="project" value="UniProtKB-KW"/>
</dbReference>
<sequence length="829" mass="93073">MGSSREIMGKPRKEVIVEDDKIYVAVGKELKESKSTLLWALHNSKGNQICIVYVHLPAKLIPMPMGGKFPAAQVGEKELKAFRNKEHQEMLSILDAYLNICAQVGIHAEKIHIEMGSTIEEGIVELISQQRIGKLVMGAAADRSYSRKMVELKSRKAIYVRNHAPDYCHIWFVCKDRLIYTREAVKQPIPHIETKSSNASDVNQPNAGFLTQELVSRLKFPDSNGYEVSFSECDLSLGTSFSQSSVCSMEAESLCNSSRHSLVRRDSEEPGLELVALPQSQDKHLGSSPHSVLESSINDHLYDQLEHAMIEAENARRVAFEESMRRRKAEKEALDAICKAKAAERLYYEELRLRKETEEKLAKGKEELDHTKKLWIKISHELHETVDRKLSLENLAEKSNLSLGDLEEKLLSAVELLKKYKNEHDELQTERDNALREAEKLRKQLAEGPSNSHVPVFFSVFSFPDLEKATNYFDPNLKIGEGGYGSIYKGFLRHTEVAIKILNPNSMQGPQEFDQEVDVLSKLRHPNLVTLIGTCPESWALVYEYLPGGSLEDRLICKDNAPPLPWQTRIRIATELCSALVFLHSSRPSCIIHGDLKPANILLDENCVCKLSDFGICSVVSNGETSTEQTTLLFTTEPKGTFTYMDPEFLSTGELTPKSDVYSFGIILLRLLTGKSALGIAKEVEYALAKGTLDSLLDPSAGDWPFVQAEQLARTALRCCDMSRKNRPDLGSDVWRVLEPMKASCPSSSVLRLTSDNHAPNYFICPIFQELMQDPHIASDGFTYEAEAIRGWIDSGHDTSPMTNVALANHNIIPNRALRSAIQEWLQQN</sequence>